<organism evidence="3 4">
    <name type="scientific">Phanerochaete sordida</name>
    <dbReference type="NCBI Taxonomy" id="48140"/>
    <lineage>
        <taxon>Eukaryota</taxon>
        <taxon>Fungi</taxon>
        <taxon>Dikarya</taxon>
        <taxon>Basidiomycota</taxon>
        <taxon>Agaricomycotina</taxon>
        <taxon>Agaricomycetes</taxon>
        <taxon>Polyporales</taxon>
        <taxon>Phanerochaetaceae</taxon>
        <taxon>Phanerochaete</taxon>
    </lineage>
</organism>
<evidence type="ECO:0000256" key="1">
    <source>
        <dbReference type="SAM" id="MobiDB-lite"/>
    </source>
</evidence>
<feature type="region of interest" description="Disordered" evidence="1">
    <location>
        <begin position="1"/>
        <end position="34"/>
    </location>
</feature>
<dbReference type="Proteomes" id="UP000703269">
    <property type="component" value="Unassembled WGS sequence"/>
</dbReference>
<dbReference type="AlphaFoldDB" id="A0A9P3G8R4"/>
<name>A0A9P3G8R4_9APHY</name>
<sequence>MPASTRSRRSVDDADTPNKRRKVEPAEDEGSALRDVELGDRSEDLWFEDGNVILAAEGMSFRVHKGILTLRSDVFKTLLDDASLERLEGCPVFRVEDKGKDLHDLLYIIYNGGKSDWLNSTRPTIAYHDFRRVVDIALKYNIEDVIREAEYRLSQAFPTDSLASWYSTGNNALSLRFSSLECIDALRISRLLAVNSILPLVFYECCNIAPFMKIVRGVKLDGIPEPIMLSQDDLALCLQGREMLIQESSRIMRVFQELLFAAPSDRCTLQPHCRQALLLLSLSASDAKLYLEPNVLYPMDNWLDEHEAKPDSKPCRHCDATLRERIDTRREEVWSKLGKIFGIAEWPAGGTVSTLFAGYRILVILKPKLHAEKPREFRCEWRMILCGPTASLSDSAGRANFRRELVL</sequence>
<dbReference type="PROSITE" id="PS50097">
    <property type="entry name" value="BTB"/>
    <property type="match status" value="1"/>
</dbReference>
<dbReference type="Gene3D" id="3.30.710.10">
    <property type="entry name" value="Potassium Channel Kv1.1, Chain A"/>
    <property type="match status" value="1"/>
</dbReference>
<dbReference type="InterPro" id="IPR011333">
    <property type="entry name" value="SKP1/BTB/POZ_sf"/>
</dbReference>
<evidence type="ECO:0000313" key="4">
    <source>
        <dbReference type="Proteomes" id="UP000703269"/>
    </source>
</evidence>
<comment type="caution">
    <text evidence="3">The sequence shown here is derived from an EMBL/GenBank/DDBJ whole genome shotgun (WGS) entry which is preliminary data.</text>
</comment>
<dbReference type="Pfam" id="PF00651">
    <property type="entry name" value="BTB"/>
    <property type="match status" value="1"/>
</dbReference>
<protein>
    <recommendedName>
        <fullName evidence="2">BTB domain-containing protein</fullName>
    </recommendedName>
</protein>
<dbReference type="SMART" id="SM00225">
    <property type="entry name" value="BTB"/>
    <property type="match status" value="1"/>
</dbReference>
<dbReference type="CDD" id="cd18186">
    <property type="entry name" value="BTB_POZ_ZBTB_KLHL-like"/>
    <property type="match status" value="1"/>
</dbReference>
<feature type="domain" description="BTB" evidence="2">
    <location>
        <begin position="50"/>
        <end position="112"/>
    </location>
</feature>
<proteinExistence type="predicted"/>
<gene>
    <name evidence="3" type="ORF">PsYK624_060060</name>
</gene>
<dbReference type="InterPro" id="IPR000210">
    <property type="entry name" value="BTB/POZ_dom"/>
</dbReference>
<dbReference type="OrthoDB" id="3036049at2759"/>
<dbReference type="SUPFAM" id="SSF54695">
    <property type="entry name" value="POZ domain"/>
    <property type="match status" value="1"/>
</dbReference>
<reference evidence="3 4" key="1">
    <citation type="submission" date="2021-08" db="EMBL/GenBank/DDBJ databases">
        <title>Draft Genome Sequence of Phanerochaete sordida strain YK-624.</title>
        <authorList>
            <person name="Mori T."/>
            <person name="Dohra H."/>
            <person name="Suzuki T."/>
            <person name="Kawagishi H."/>
            <person name="Hirai H."/>
        </authorList>
    </citation>
    <scope>NUCLEOTIDE SEQUENCE [LARGE SCALE GENOMIC DNA]</scope>
    <source>
        <strain evidence="3 4">YK-624</strain>
    </source>
</reference>
<evidence type="ECO:0000313" key="3">
    <source>
        <dbReference type="EMBL" id="GJE89894.1"/>
    </source>
</evidence>
<evidence type="ECO:0000259" key="2">
    <source>
        <dbReference type="PROSITE" id="PS50097"/>
    </source>
</evidence>
<keyword evidence="4" id="KW-1185">Reference proteome</keyword>
<accession>A0A9P3G8R4</accession>
<feature type="compositionally biased region" description="Basic and acidic residues" evidence="1">
    <location>
        <begin position="9"/>
        <end position="18"/>
    </location>
</feature>
<dbReference type="EMBL" id="BPQB01000014">
    <property type="protein sequence ID" value="GJE89894.1"/>
    <property type="molecule type" value="Genomic_DNA"/>
</dbReference>